<dbReference type="AlphaFoldDB" id="A0AAE1QV76"/>
<dbReference type="SUPFAM" id="SSF53756">
    <property type="entry name" value="UDP-Glycosyltransferase/glycogen phosphorylase"/>
    <property type="match status" value="1"/>
</dbReference>
<evidence type="ECO:0000313" key="2">
    <source>
        <dbReference type="Proteomes" id="UP001291623"/>
    </source>
</evidence>
<dbReference type="Proteomes" id="UP001291623">
    <property type="component" value="Unassembled WGS sequence"/>
</dbReference>
<accession>A0AAE1QV76</accession>
<evidence type="ECO:0000313" key="1">
    <source>
        <dbReference type="EMBL" id="KAK4340215.1"/>
    </source>
</evidence>
<sequence>MVGEEAEGFRSRAIAYKEMARQAVEGGGLSYTGLTTLLQEISSYSSTTNFTASQMQELAMGIEDSGQEFIWVVRTDNEDWLPEGFEGTKEKRINHKIKRMSTPSANL</sequence>
<protein>
    <submittedName>
        <fullName evidence="1">Uncharacterized protein</fullName>
    </submittedName>
</protein>
<reference evidence="1" key="1">
    <citation type="submission" date="2023-12" db="EMBL/GenBank/DDBJ databases">
        <title>Genome assembly of Anisodus tanguticus.</title>
        <authorList>
            <person name="Wang Y.-J."/>
        </authorList>
    </citation>
    <scope>NUCLEOTIDE SEQUENCE</scope>
    <source>
        <strain evidence="1">KB-2021</strain>
        <tissue evidence="1">Leaf</tissue>
    </source>
</reference>
<dbReference type="PANTHER" id="PTHR48045">
    <property type="entry name" value="UDP-GLYCOSYLTRANSFERASE 72B1"/>
    <property type="match status" value="1"/>
</dbReference>
<dbReference type="EMBL" id="JAVYJV010000023">
    <property type="protein sequence ID" value="KAK4340215.1"/>
    <property type="molecule type" value="Genomic_DNA"/>
</dbReference>
<organism evidence="1 2">
    <name type="scientific">Anisodus tanguticus</name>
    <dbReference type="NCBI Taxonomy" id="243964"/>
    <lineage>
        <taxon>Eukaryota</taxon>
        <taxon>Viridiplantae</taxon>
        <taxon>Streptophyta</taxon>
        <taxon>Embryophyta</taxon>
        <taxon>Tracheophyta</taxon>
        <taxon>Spermatophyta</taxon>
        <taxon>Magnoliopsida</taxon>
        <taxon>eudicotyledons</taxon>
        <taxon>Gunneridae</taxon>
        <taxon>Pentapetalae</taxon>
        <taxon>asterids</taxon>
        <taxon>lamiids</taxon>
        <taxon>Solanales</taxon>
        <taxon>Solanaceae</taxon>
        <taxon>Solanoideae</taxon>
        <taxon>Hyoscyameae</taxon>
        <taxon>Anisodus</taxon>
    </lineage>
</organism>
<name>A0AAE1QV76_9SOLA</name>
<proteinExistence type="predicted"/>
<dbReference type="PANTHER" id="PTHR48045:SF37">
    <property type="entry name" value="UDP-GLYCOSYLTRANSFERASE 92A1-LIKE"/>
    <property type="match status" value="1"/>
</dbReference>
<gene>
    <name evidence="1" type="ORF">RND71_041677</name>
</gene>
<comment type="caution">
    <text evidence="1">The sequence shown here is derived from an EMBL/GenBank/DDBJ whole genome shotgun (WGS) entry which is preliminary data.</text>
</comment>
<dbReference type="Gene3D" id="3.40.50.2000">
    <property type="entry name" value="Glycogen Phosphorylase B"/>
    <property type="match status" value="1"/>
</dbReference>
<keyword evidence="2" id="KW-1185">Reference proteome</keyword>